<dbReference type="EMBL" id="VIGI01000002">
    <property type="protein sequence ID" value="KAB8303953.1"/>
    <property type="molecule type" value="Genomic_DNA"/>
</dbReference>
<comment type="caution">
    <text evidence="2">The sequence shown here is derived from an EMBL/GenBank/DDBJ whole genome shotgun (WGS) entry which is preliminary data.</text>
</comment>
<feature type="region of interest" description="Disordered" evidence="1">
    <location>
        <begin position="101"/>
        <end position="142"/>
    </location>
</feature>
<feature type="compositionally biased region" description="Acidic residues" evidence="1">
    <location>
        <begin position="130"/>
        <end position="142"/>
    </location>
</feature>
<dbReference type="AlphaFoldDB" id="A0A5N6KJI8"/>
<name>A0A5N6KJI8_MONLA</name>
<evidence type="ECO:0000313" key="3">
    <source>
        <dbReference type="Proteomes" id="UP000326757"/>
    </source>
</evidence>
<evidence type="ECO:0000313" key="2">
    <source>
        <dbReference type="EMBL" id="KAB8303953.1"/>
    </source>
</evidence>
<dbReference type="Proteomes" id="UP000326757">
    <property type="component" value="Unassembled WGS sequence"/>
</dbReference>
<proteinExistence type="predicted"/>
<evidence type="ECO:0000256" key="1">
    <source>
        <dbReference type="SAM" id="MobiDB-lite"/>
    </source>
</evidence>
<feature type="compositionally biased region" description="Acidic residues" evidence="1">
    <location>
        <begin position="101"/>
        <end position="116"/>
    </location>
</feature>
<reference evidence="2 3" key="1">
    <citation type="submission" date="2019-06" db="EMBL/GenBank/DDBJ databases">
        <title>Genome Sequence of the Brown Rot Fungal Pathogen Monilinia laxa.</title>
        <authorList>
            <person name="De Miccolis Angelini R.M."/>
            <person name="Landi L."/>
            <person name="Abate D."/>
            <person name="Pollastro S."/>
            <person name="Romanazzi G."/>
            <person name="Faretra F."/>
        </authorList>
    </citation>
    <scope>NUCLEOTIDE SEQUENCE [LARGE SCALE GENOMIC DNA]</scope>
    <source>
        <strain evidence="2 3">Mlax316</strain>
    </source>
</reference>
<sequence length="142" mass="16149">MPYVPVVACRRFQVPAASPFNRSQKIVEENDPEFAQKWLHSKRRANYGLKCRKIIVLDYHIARDIQSKIDSITFIDLIRIPLVTLNIEHLKDMPIEILDDIDEQIDSDSDTSESNDDTGASGSGPIAYEELGENEDGEEEED</sequence>
<organism evidence="2 3">
    <name type="scientific">Monilinia laxa</name>
    <name type="common">Brown rot fungus</name>
    <name type="synonym">Sclerotinia laxa</name>
    <dbReference type="NCBI Taxonomy" id="61186"/>
    <lineage>
        <taxon>Eukaryota</taxon>
        <taxon>Fungi</taxon>
        <taxon>Dikarya</taxon>
        <taxon>Ascomycota</taxon>
        <taxon>Pezizomycotina</taxon>
        <taxon>Leotiomycetes</taxon>
        <taxon>Helotiales</taxon>
        <taxon>Sclerotiniaceae</taxon>
        <taxon>Monilinia</taxon>
    </lineage>
</organism>
<gene>
    <name evidence="2" type="ORF">EYC80_005311</name>
</gene>
<accession>A0A5N6KJI8</accession>
<keyword evidence="3" id="KW-1185">Reference proteome</keyword>
<protein>
    <submittedName>
        <fullName evidence="2">Uncharacterized protein</fullName>
    </submittedName>
</protein>